<dbReference type="EMBL" id="CAJPWZ010003046">
    <property type="protein sequence ID" value="CAG2250248.1"/>
    <property type="molecule type" value="Genomic_DNA"/>
</dbReference>
<evidence type="ECO:0000313" key="1">
    <source>
        <dbReference type="EMBL" id="CAG2250248.1"/>
    </source>
</evidence>
<accession>A0A8S3V147</accession>
<protein>
    <submittedName>
        <fullName evidence="1">Uncharacterized protein</fullName>
    </submittedName>
</protein>
<proteinExistence type="predicted"/>
<sequence length="278" mass="31408">MIEISEKFKVAINVLRDLHATTAKDLTLLITNMETLQKMKTEGLSSYTEEKQATQHQEKVLKDTIHEQSEKLLSQLDDRVNNMIKPLEAYENKTKENFRALELKSTFIKNSIASKDVMKVIKTAGKEKTEKEEIRSVDVTKCKGLPNFVPGCITQQTIASMYGRLEEKMCNTKFNLSRKFKTTFSTVTCMAFNNGSRWICNYSSKKIKHIKLLQDGSIIKKTINLSGVVRMQISNSGDTAAPLIINYAFHISKNNKIIVGAREDGPTFPPNGPRTIIV</sequence>
<gene>
    <name evidence="1" type="ORF">MEDL_61964</name>
</gene>
<dbReference type="Proteomes" id="UP000683360">
    <property type="component" value="Unassembled WGS sequence"/>
</dbReference>
<reference evidence="1" key="1">
    <citation type="submission" date="2021-03" db="EMBL/GenBank/DDBJ databases">
        <authorList>
            <person name="Bekaert M."/>
        </authorList>
    </citation>
    <scope>NUCLEOTIDE SEQUENCE</scope>
</reference>
<keyword evidence="2" id="KW-1185">Reference proteome</keyword>
<organism evidence="1 2">
    <name type="scientific">Mytilus edulis</name>
    <name type="common">Blue mussel</name>
    <dbReference type="NCBI Taxonomy" id="6550"/>
    <lineage>
        <taxon>Eukaryota</taxon>
        <taxon>Metazoa</taxon>
        <taxon>Spiralia</taxon>
        <taxon>Lophotrochozoa</taxon>
        <taxon>Mollusca</taxon>
        <taxon>Bivalvia</taxon>
        <taxon>Autobranchia</taxon>
        <taxon>Pteriomorphia</taxon>
        <taxon>Mytilida</taxon>
        <taxon>Mytiloidea</taxon>
        <taxon>Mytilidae</taxon>
        <taxon>Mytilinae</taxon>
        <taxon>Mytilus</taxon>
    </lineage>
</organism>
<dbReference type="AlphaFoldDB" id="A0A8S3V147"/>
<comment type="caution">
    <text evidence="1">The sequence shown here is derived from an EMBL/GenBank/DDBJ whole genome shotgun (WGS) entry which is preliminary data.</text>
</comment>
<name>A0A8S3V147_MYTED</name>
<evidence type="ECO:0000313" key="2">
    <source>
        <dbReference type="Proteomes" id="UP000683360"/>
    </source>
</evidence>